<dbReference type="Pfam" id="PF13237">
    <property type="entry name" value="Fer4_10"/>
    <property type="match status" value="1"/>
</dbReference>
<dbReference type="InterPro" id="IPR050572">
    <property type="entry name" value="Fe-S_Ferredoxin"/>
</dbReference>
<dbReference type="InterPro" id="IPR017900">
    <property type="entry name" value="4Fe4S_Fe_S_CS"/>
</dbReference>
<dbReference type="InterPro" id="IPR017896">
    <property type="entry name" value="4Fe4S_Fe-S-bd"/>
</dbReference>
<dbReference type="SUPFAM" id="SSF54862">
    <property type="entry name" value="4Fe-4S ferredoxins"/>
    <property type="match status" value="1"/>
</dbReference>
<protein>
    <submittedName>
        <fullName evidence="6">2-oxoglutarate-acceptor oxidoreductase subunit OorD</fullName>
    </submittedName>
</protein>
<feature type="domain" description="4Fe-4S ferredoxin-type" evidence="5">
    <location>
        <begin position="9"/>
        <end position="38"/>
    </location>
</feature>
<keyword evidence="3" id="KW-0408">Iron</keyword>
<evidence type="ECO:0000256" key="3">
    <source>
        <dbReference type="ARBA" id="ARBA00023004"/>
    </source>
</evidence>
<dbReference type="Proteomes" id="UP000255124">
    <property type="component" value="Unassembled WGS sequence"/>
</dbReference>
<evidence type="ECO:0000256" key="1">
    <source>
        <dbReference type="ARBA" id="ARBA00022485"/>
    </source>
</evidence>
<evidence type="ECO:0000313" key="6">
    <source>
        <dbReference type="EMBL" id="SUU92826.1"/>
    </source>
</evidence>
<dbReference type="RefSeq" id="WP_218565046.1">
    <property type="nucleotide sequence ID" value="NZ_CALTZC010000027.1"/>
</dbReference>
<dbReference type="PROSITE" id="PS51379">
    <property type="entry name" value="4FE4S_FER_2"/>
    <property type="match status" value="2"/>
</dbReference>
<keyword evidence="2" id="KW-0479">Metal-binding</keyword>
<proteinExistence type="predicted"/>
<dbReference type="PANTHER" id="PTHR43687:SF4">
    <property type="entry name" value="BLR5484 PROTEIN"/>
    <property type="match status" value="1"/>
</dbReference>
<feature type="domain" description="4Fe-4S ferredoxin-type" evidence="5">
    <location>
        <begin position="47"/>
        <end position="76"/>
    </location>
</feature>
<dbReference type="EMBL" id="UFTA01000002">
    <property type="protein sequence ID" value="SUU92826.1"/>
    <property type="molecule type" value="Genomic_DNA"/>
</dbReference>
<dbReference type="GO" id="GO:0051539">
    <property type="term" value="F:4 iron, 4 sulfur cluster binding"/>
    <property type="evidence" value="ECO:0007669"/>
    <property type="project" value="UniProtKB-KW"/>
</dbReference>
<keyword evidence="1" id="KW-0004">4Fe-4S</keyword>
<reference evidence="6 7" key="1">
    <citation type="submission" date="2018-06" db="EMBL/GenBank/DDBJ databases">
        <authorList>
            <consortium name="Pathogen Informatics"/>
            <person name="Doyle S."/>
        </authorList>
    </citation>
    <scope>NUCLEOTIDE SEQUENCE [LARGE SCALE GENOMIC DNA]</scope>
    <source>
        <strain evidence="6 7">NCTC9810</strain>
    </source>
</reference>
<evidence type="ECO:0000256" key="4">
    <source>
        <dbReference type="ARBA" id="ARBA00023014"/>
    </source>
</evidence>
<dbReference type="PANTHER" id="PTHR43687">
    <property type="entry name" value="ADENYLYLSULFATE REDUCTASE, BETA SUBUNIT"/>
    <property type="match status" value="1"/>
</dbReference>
<evidence type="ECO:0000256" key="2">
    <source>
        <dbReference type="ARBA" id="ARBA00022723"/>
    </source>
</evidence>
<evidence type="ECO:0000259" key="5">
    <source>
        <dbReference type="PROSITE" id="PS51379"/>
    </source>
</evidence>
<gene>
    <name evidence="6" type="ORF">NCTC9810_01170</name>
</gene>
<dbReference type="GO" id="GO:0046872">
    <property type="term" value="F:metal ion binding"/>
    <property type="evidence" value="ECO:0007669"/>
    <property type="project" value="UniProtKB-KW"/>
</dbReference>
<evidence type="ECO:0000313" key="7">
    <source>
        <dbReference type="Proteomes" id="UP000255124"/>
    </source>
</evidence>
<sequence length="77" mass="8252">MSDTKKRMGKVVINQDICKGCGLCVSVCPKHVLELDMDTINVKGYSPSSAVRPDECIACGNCAITCPDSVISVYKLV</sequence>
<accession>A0A380WV25</accession>
<keyword evidence="4" id="KW-0411">Iron-sulfur</keyword>
<organism evidence="6 7">
    <name type="scientific">Anaerococcus octavius</name>
    <dbReference type="NCBI Taxonomy" id="54007"/>
    <lineage>
        <taxon>Bacteria</taxon>
        <taxon>Bacillati</taxon>
        <taxon>Bacillota</taxon>
        <taxon>Tissierellia</taxon>
        <taxon>Tissierellales</taxon>
        <taxon>Peptoniphilaceae</taxon>
        <taxon>Anaerococcus</taxon>
    </lineage>
</organism>
<dbReference type="Gene3D" id="3.30.70.20">
    <property type="match status" value="1"/>
</dbReference>
<name>A0A380WV25_9FIRM</name>
<dbReference type="PROSITE" id="PS00198">
    <property type="entry name" value="4FE4S_FER_1"/>
    <property type="match status" value="2"/>
</dbReference>
<dbReference type="AlphaFoldDB" id="A0A380WV25"/>